<accession>J9DEN9</accession>
<dbReference type="Pfam" id="PF13669">
    <property type="entry name" value="Glyoxalase_4"/>
    <property type="match status" value="1"/>
</dbReference>
<reference evidence="1 2" key="1">
    <citation type="journal article" date="2012" name="J. Bacteriol.">
        <title>Genome Sequence of Strain IMCC14465, Isolated from the East Sea, Belonging to the PS1 Clade of Alphaproteobacteria.</title>
        <authorList>
            <person name="Yang S.J."/>
            <person name="Kang I."/>
            <person name="Cho J.C."/>
        </authorList>
    </citation>
    <scope>NUCLEOTIDE SEQUENCE [LARGE SCALE GENOMIC DNA]</scope>
    <source>
        <strain evidence="1 2">IMCC14465</strain>
    </source>
</reference>
<keyword evidence="2" id="KW-1185">Reference proteome</keyword>
<dbReference type="OrthoDB" id="9792173at2"/>
<dbReference type="eggNOG" id="COG0346">
    <property type="taxonomic scope" value="Bacteria"/>
</dbReference>
<organism evidence="1 2">
    <name type="scientific">alpha proteobacterium IMCC14465</name>
    <dbReference type="NCBI Taxonomy" id="1220535"/>
    <lineage>
        <taxon>Bacteria</taxon>
        <taxon>Pseudomonadati</taxon>
        <taxon>Pseudomonadota</taxon>
        <taxon>Alphaproteobacteria</taxon>
        <taxon>PS1 clade</taxon>
    </lineage>
</organism>
<proteinExistence type="predicted"/>
<evidence type="ECO:0000313" key="1">
    <source>
        <dbReference type="EMBL" id="EJW20578.1"/>
    </source>
</evidence>
<gene>
    <name evidence="1" type="ORF">IMCC14465_17030</name>
</gene>
<sequence length="178" mass="20344">MIFQSEKPIIQIAYAVQDVRQAAQLWSDKFDIGPFYVNEHIPLANSFVRGSPENFDHSSAYGWQENMMIELICDHAQKLSPSAVSAEKPFSGVHHVAWIAPDFEAECLTLESQDCVQILWAQNGSDTGMKLAWFDPQNAMNHFYEIYEDTDDIKQFYEFLSGKAKNWDGRNPVRDMSG</sequence>
<dbReference type="EMBL" id="ALYF01000008">
    <property type="protein sequence ID" value="EJW20578.1"/>
    <property type="molecule type" value="Genomic_DNA"/>
</dbReference>
<dbReference type="STRING" id="1220535.IMCC14465_17030"/>
<name>J9DEN9_9PROT</name>
<evidence type="ECO:0008006" key="3">
    <source>
        <dbReference type="Google" id="ProtNLM"/>
    </source>
</evidence>
<dbReference type="Proteomes" id="UP000004836">
    <property type="component" value="Unassembled WGS sequence"/>
</dbReference>
<comment type="caution">
    <text evidence="1">The sequence shown here is derived from an EMBL/GenBank/DDBJ whole genome shotgun (WGS) entry which is preliminary data.</text>
</comment>
<dbReference type="AlphaFoldDB" id="J9DEN9"/>
<dbReference type="Gene3D" id="3.10.180.10">
    <property type="entry name" value="2,3-Dihydroxybiphenyl 1,2-Dioxygenase, domain 1"/>
    <property type="match status" value="1"/>
</dbReference>
<dbReference type="SUPFAM" id="SSF54593">
    <property type="entry name" value="Glyoxalase/Bleomycin resistance protein/Dihydroxybiphenyl dioxygenase"/>
    <property type="match status" value="1"/>
</dbReference>
<dbReference type="InterPro" id="IPR029068">
    <property type="entry name" value="Glyas_Bleomycin-R_OHBP_Dase"/>
</dbReference>
<protein>
    <recommendedName>
        <fullName evidence="3">VOC domain-containing protein</fullName>
    </recommendedName>
</protein>
<evidence type="ECO:0000313" key="2">
    <source>
        <dbReference type="Proteomes" id="UP000004836"/>
    </source>
</evidence>